<accession>A0A6J4K0J1</accession>
<sequence>MFDDCSFTPSGRRLELVYTSYPADAPQSTRKPFYRQD</sequence>
<proteinExistence type="predicted"/>
<evidence type="ECO:0000313" key="1">
    <source>
        <dbReference type="EMBL" id="CAA9292621.1"/>
    </source>
</evidence>
<gene>
    <name evidence="1" type="ORF">AVDCRST_MAG56-4754</name>
</gene>
<protein>
    <submittedName>
        <fullName evidence="1">Uncharacterized protein</fullName>
    </submittedName>
</protein>
<reference evidence="1" key="1">
    <citation type="submission" date="2020-02" db="EMBL/GenBank/DDBJ databases">
        <authorList>
            <person name="Meier V. D."/>
        </authorList>
    </citation>
    <scope>NUCLEOTIDE SEQUENCE</scope>
    <source>
        <strain evidence="1">AVDCRST_MAG56</strain>
    </source>
</reference>
<organism evidence="1">
    <name type="scientific">uncultured Cytophagales bacterium</name>
    <dbReference type="NCBI Taxonomy" id="158755"/>
    <lineage>
        <taxon>Bacteria</taxon>
        <taxon>Pseudomonadati</taxon>
        <taxon>Bacteroidota</taxon>
        <taxon>Sphingobacteriia</taxon>
        <taxon>Sphingobacteriales</taxon>
        <taxon>environmental samples</taxon>
    </lineage>
</organism>
<name>A0A6J4K0J1_9SPHI</name>
<dbReference type="EMBL" id="CADCTQ010000392">
    <property type="protein sequence ID" value="CAA9292621.1"/>
    <property type="molecule type" value="Genomic_DNA"/>
</dbReference>
<dbReference type="AlphaFoldDB" id="A0A6J4K0J1"/>